<name>A0ABV5BAA6_9BACL</name>
<dbReference type="Pfam" id="PF00392">
    <property type="entry name" value="GntR"/>
    <property type="match status" value="1"/>
</dbReference>
<dbReference type="InterPro" id="IPR011711">
    <property type="entry name" value="GntR_C"/>
</dbReference>
<dbReference type="EMBL" id="JBHILM010000019">
    <property type="protein sequence ID" value="MFB5682643.1"/>
    <property type="molecule type" value="Genomic_DNA"/>
</dbReference>
<dbReference type="Gene3D" id="1.20.120.530">
    <property type="entry name" value="GntR ligand-binding domain-like"/>
    <property type="match status" value="1"/>
</dbReference>
<dbReference type="SUPFAM" id="SSF48008">
    <property type="entry name" value="GntR ligand-binding domain-like"/>
    <property type="match status" value="1"/>
</dbReference>
<evidence type="ECO:0000256" key="1">
    <source>
        <dbReference type="ARBA" id="ARBA00023015"/>
    </source>
</evidence>
<keyword evidence="6" id="KW-1185">Reference proteome</keyword>
<dbReference type="SUPFAM" id="SSF46785">
    <property type="entry name" value="Winged helix' DNA-binding domain"/>
    <property type="match status" value="1"/>
</dbReference>
<accession>A0ABV5BAA6</accession>
<dbReference type="Pfam" id="PF07729">
    <property type="entry name" value="FCD"/>
    <property type="match status" value="1"/>
</dbReference>
<keyword evidence="2" id="KW-0238">DNA-binding</keyword>
<organism evidence="5 6">
    <name type="scientific">Paenibacillus terreus</name>
    <dbReference type="NCBI Taxonomy" id="1387834"/>
    <lineage>
        <taxon>Bacteria</taxon>
        <taxon>Bacillati</taxon>
        <taxon>Bacillota</taxon>
        <taxon>Bacilli</taxon>
        <taxon>Bacillales</taxon>
        <taxon>Paenibacillaceae</taxon>
        <taxon>Paenibacillus</taxon>
    </lineage>
</organism>
<dbReference type="InterPro" id="IPR036390">
    <property type="entry name" value="WH_DNA-bd_sf"/>
</dbReference>
<evidence type="ECO:0000313" key="6">
    <source>
        <dbReference type="Proteomes" id="UP001580407"/>
    </source>
</evidence>
<keyword evidence="1" id="KW-0805">Transcription regulation</keyword>
<evidence type="ECO:0000313" key="5">
    <source>
        <dbReference type="EMBL" id="MFB5682643.1"/>
    </source>
</evidence>
<feature type="domain" description="HTH gntR-type" evidence="4">
    <location>
        <begin position="14"/>
        <end position="82"/>
    </location>
</feature>
<dbReference type="InterPro" id="IPR036388">
    <property type="entry name" value="WH-like_DNA-bd_sf"/>
</dbReference>
<proteinExistence type="predicted"/>
<dbReference type="Gene3D" id="1.10.10.10">
    <property type="entry name" value="Winged helix-like DNA-binding domain superfamily/Winged helix DNA-binding domain"/>
    <property type="match status" value="1"/>
</dbReference>
<evidence type="ECO:0000256" key="2">
    <source>
        <dbReference type="ARBA" id="ARBA00023125"/>
    </source>
</evidence>
<dbReference type="RefSeq" id="WP_375526394.1">
    <property type="nucleotide sequence ID" value="NZ_JBHILM010000019.1"/>
</dbReference>
<dbReference type="Proteomes" id="UP001580407">
    <property type="component" value="Unassembled WGS sequence"/>
</dbReference>
<dbReference type="PANTHER" id="PTHR43537">
    <property type="entry name" value="TRANSCRIPTIONAL REGULATOR, GNTR FAMILY"/>
    <property type="match status" value="1"/>
</dbReference>
<evidence type="ECO:0000259" key="4">
    <source>
        <dbReference type="PROSITE" id="PS50949"/>
    </source>
</evidence>
<sequence>MNLDGISFQTVQKKQIVNDVVEQLQKKISLGELVVGAKIPTEPELMALFGVGRSTIREAVRVLVHAGLLEKRQGHGTFVIGASSSQEPLDLRLRRAEIMDVYEVRFMLEVEISRLAAKRRDDRDLEHIHECLTQRNKHLASGDMEQYFDADVAFHLAVAQATKNAVTVDLYRTFTAVLRQTLDKHSADPQITHYYTEQHIKLYEAIRDRNADEAVACTLAHLEGVKKELKALLR</sequence>
<dbReference type="InterPro" id="IPR000524">
    <property type="entry name" value="Tscrpt_reg_HTH_GntR"/>
</dbReference>
<dbReference type="CDD" id="cd07377">
    <property type="entry name" value="WHTH_GntR"/>
    <property type="match status" value="1"/>
</dbReference>
<evidence type="ECO:0000256" key="3">
    <source>
        <dbReference type="ARBA" id="ARBA00023163"/>
    </source>
</evidence>
<comment type="caution">
    <text evidence="5">The sequence shown here is derived from an EMBL/GenBank/DDBJ whole genome shotgun (WGS) entry which is preliminary data.</text>
</comment>
<dbReference type="PANTHER" id="PTHR43537:SF47">
    <property type="entry name" value="REGULATORY PROTEIN GNTR HTH"/>
    <property type="match status" value="1"/>
</dbReference>
<dbReference type="SMART" id="SM00895">
    <property type="entry name" value="FCD"/>
    <property type="match status" value="1"/>
</dbReference>
<dbReference type="SMART" id="SM00345">
    <property type="entry name" value="HTH_GNTR"/>
    <property type="match status" value="1"/>
</dbReference>
<dbReference type="PRINTS" id="PR00035">
    <property type="entry name" value="HTHGNTR"/>
</dbReference>
<protein>
    <submittedName>
        <fullName evidence="5">FadR/GntR family transcriptional regulator</fullName>
    </submittedName>
</protein>
<reference evidence="5 6" key="1">
    <citation type="submission" date="2024-09" db="EMBL/GenBank/DDBJ databases">
        <authorList>
            <person name="Ruan L."/>
        </authorList>
    </citation>
    <scope>NUCLEOTIDE SEQUENCE [LARGE SCALE GENOMIC DNA]</scope>
    <source>
        <strain evidence="5 6">D33</strain>
    </source>
</reference>
<keyword evidence="3" id="KW-0804">Transcription</keyword>
<dbReference type="PROSITE" id="PS50949">
    <property type="entry name" value="HTH_GNTR"/>
    <property type="match status" value="1"/>
</dbReference>
<dbReference type="InterPro" id="IPR008920">
    <property type="entry name" value="TF_FadR/GntR_C"/>
</dbReference>
<gene>
    <name evidence="5" type="ORF">ACE3NQ_17135</name>
</gene>